<dbReference type="Proteomes" id="UP000076727">
    <property type="component" value="Unassembled WGS sequence"/>
</dbReference>
<keyword evidence="2" id="KW-0472">Membrane</keyword>
<dbReference type="CDD" id="cd12087">
    <property type="entry name" value="TM_EGFR-like"/>
    <property type="match status" value="1"/>
</dbReference>
<organism evidence="4 5">
    <name type="scientific">Daedalea quercina L-15889</name>
    <dbReference type="NCBI Taxonomy" id="1314783"/>
    <lineage>
        <taxon>Eukaryota</taxon>
        <taxon>Fungi</taxon>
        <taxon>Dikarya</taxon>
        <taxon>Basidiomycota</taxon>
        <taxon>Agaricomycotina</taxon>
        <taxon>Agaricomycetes</taxon>
        <taxon>Polyporales</taxon>
        <taxon>Fomitopsis</taxon>
    </lineage>
</organism>
<evidence type="ECO:0000256" key="1">
    <source>
        <dbReference type="SAM" id="MobiDB-lite"/>
    </source>
</evidence>
<keyword evidence="5" id="KW-1185">Reference proteome</keyword>
<feature type="region of interest" description="Disordered" evidence="1">
    <location>
        <begin position="189"/>
        <end position="212"/>
    </location>
</feature>
<gene>
    <name evidence="4" type="ORF">DAEQUDRAFT_292907</name>
</gene>
<feature type="compositionally biased region" description="Low complexity" evidence="1">
    <location>
        <begin position="192"/>
        <end position="206"/>
    </location>
</feature>
<feature type="chain" id="PRO_5007867345" evidence="3">
    <location>
        <begin position="25"/>
        <end position="380"/>
    </location>
</feature>
<protein>
    <submittedName>
        <fullName evidence="4">Uncharacterized protein</fullName>
    </submittedName>
</protein>
<dbReference type="EMBL" id="KV429034">
    <property type="protein sequence ID" value="KZT74172.1"/>
    <property type="molecule type" value="Genomic_DNA"/>
</dbReference>
<proteinExistence type="predicted"/>
<evidence type="ECO:0000313" key="5">
    <source>
        <dbReference type="Proteomes" id="UP000076727"/>
    </source>
</evidence>
<accession>A0A165TZB6</accession>
<evidence type="ECO:0000313" key="4">
    <source>
        <dbReference type="EMBL" id="KZT74172.1"/>
    </source>
</evidence>
<dbReference type="AlphaFoldDB" id="A0A165TZB6"/>
<name>A0A165TZB6_9APHY</name>
<keyword evidence="2" id="KW-0812">Transmembrane</keyword>
<feature type="region of interest" description="Disordered" evidence="1">
    <location>
        <begin position="325"/>
        <end position="351"/>
    </location>
</feature>
<feature type="transmembrane region" description="Helical" evidence="2">
    <location>
        <begin position="217"/>
        <end position="239"/>
    </location>
</feature>
<reference evidence="4 5" key="1">
    <citation type="journal article" date="2016" name="Mol. Biol. Evol.">
        <title>Comparative Genomics of Early-Diverging Mushroom-Forming Fungi Provides Insights into the Origins of Lignocellulose Decay Capabilities.</title>
        <authorList>
            <person name="Nagy L.G."/>
            <person name="Riley R."/>
            <person name="Tritt A."/>
            <person name="Adam C."/>
            <person name="Daum C."/>
            <person name="Floudas D."/>
            <person name="Sun H."/>
            <person name="Yadav J.S."/>
            <person name="Pangilinan J."/>
            <person name="Larsson K.H."/>
            <person name="Matsuura K."/>
            <person name="Barry K."/>
            <person name="Labutti K."/>
            <person name="Kuo R."/>
            <person name="Ohm R.A."/>
            <person name="Bhattacharya S.S."/>
            <person name="Shirouzu T."/>
            <person name="Yoshinaga Y."/>
            <person name="Martin F.M."/>
            <person name="Grigoriev I.V."/>
            <person name="Hibbett D.S."/>
        </authorList>
    </citation>
    <scope>NUCLEOTIDE SEQUENCE [LARGE SCALE GENOMIC DNA]</scope>
    <source>
        <strain evidence="4 5">L-15889</strain>
    </source>
</reference>
<keyword evidence="2" id="KW-1133">Transmembrane helix</keyword>
<feature type="signal peptide" evidence="3">
    <location>
        <begin position="1"/>
        <end position="24"/>
    </location>
</feature>
<evidence type="ECO:0000256" key="2">
    <source>
        <dbReference type="SAM" id="Phobius"/>
    </source>
</evidence>
<evidence type="ECO:0000256" key="3">
    <source>
        <dbReference type="SAM" id="SignalP"/>
    </source>
</evidence>
<keyword evidence="3" id="KW-0732">Signal</keyword>
<dbReference type="Gene3D" id="2.60.120.260">
    <property type="entry name" value="Galactose-binding domain-like"/>
    <property type="match status" value="1"/>
</dbReference>
<sequence>MALCRSCIQWLLFATALFISLVLAEVRIIDDTYGDSATGAVPTYSDCWNAGPDCSTCTLQPDPSMMYNGTWHDTSTGECNSANSTMGVSQNVTFSFKGTSLTVYCVALTQAVIGPWWNNLSFVLDGETSYGTFHETPGGASSYSFNYNVSVYSRTSLANTEHTFIMTAEQGTLPSTLMFDYATYNFEEDSEQGSGTSGQDTGTATSKPAQKGAPTGAIVGAVVGSVVFIGTLCLFLLLYSRRRKMTSDAEKNPTAIDPFVQSPSGLKELDTAAALQVQHVSLFARKHIPIGAATQTLTSPVSNRDSLAQEVQGLRQQLAALRAERTAGPGSGGASPSASSPSTDADVGELKREMTWLRAEMIRLQAETVVSREPPPAYDM</sequence>
<dbReference type="OrthoDB" id="3270641at2759"/>